<evidence type="ECO:0000256" key="15">
    <source>
        <dbReference type="ARBA" id="ARBA00023049"/>
    </source>
</evidence>
<evidence type="ECO:0000256" key="5">
    <source>
        <dbReference type="ARBA" id="ARBA00014116"/>
    </source>
</evidence>
<dbReference type="PANTHER" id="PTHR12053:SF3">
    <property type="entry name" value="CARBOXYPEPTIDASE Q"/>
    <property type="match status" value="1"/>
</dbReference>
<evidence type="ECO:0000313" key="23">
    <source>
        <dbReference type="EMBL" id="KAH7404282.1"/>
    </source>
</evidence>
<evidence type="ECO:0000256" key="17">
    <source>
        <dbReference type="ARBA" id="ARBA00023180"/>
    </source>
</evidence>
<dbReference type="GO" id="GO:0005783">
    <property type="term" value="C:endoplasmic reticulum"/>
    <property type="evidence" value="ECO:0007669"/>
    <property type="project" value="UniProtKB-SubCell"/>
</dbReference>
<evidence type="ECO:0000256" key="21">
    <source>
        <dbReference type="SAM" id="SignalP"/>
    </source>
</evidence>
<dbReference type="InterPro" id="IPR039866">
    <property type="entry name" value="CPQ"/>
</dbReference>
<organism evidence="23 24">
    <name type="scientific">Ceratopteris richardii</name>
    <name type="common">Triangle waterfern</name>
    <dbReference type="NCBI Taxonomy" id="49495"/>
    <lineage>
        <taxon>Eukaryota</taxon>
        <taxon>Viridiplantae</taxon>
        <taxon>Streptophyta</taxon>
        <taxon>Embryophyta</taxon>
        <taxon>Tracheophyta</taxon>
        <taxon>Polypodiopsida</taxon>
        <taxon>Polypodiidae</taxon>
        <taxon>Polypodiales</taxon>
        <taxon>Pteridineae</taxon>
        <taxon>Pteridaceae</taxon>
        <taxon>Parkerioideae</taxon>
        <taxon>Ceratopteris</taxon>
    </lineage>
</organism>
<dbReference type="Gene3D" id="3.40.630.10">
    <property type="entry name" value="Zn peptidases"/>
    <property type="match status" value="1"/>
</dbReference>
<keyword evidence="7" id="KW-0121">Carboxypeptidase</keyword>
<feature type="chain" id="PRO_5035738425" description="Carboxypeptidase Q" evidence="21">
    <location>
        <begin position="35"/>
        <end position="501"/>
    </location>
</feature>
<dbReference type="GO" id="GO:0005794">
    <property type="term" value="C:Golgi apparatus"/>
    <property type="evidence" value="ECO:0007669"/>
    <property type="project" value="UniProtKB-SubCell"/>
</dbReference>
<evidence type="ECO:0000256" key="13">
    <source>
        <dbReference type="ARBA" id="ARBA00022833"/>
    </source>
</evidence>
<keyword evidence="13" id="KW-0862">Zinc</keyword>
<evidence type="ECO:0000256" key="7">
    <source>
        <dbReference type="ARBA" id="ARBA00022645"/>
    </source>
</evidence>
<keyword evidence="14" id="KW-0333">Golgi apparatus</keyword>
<feature type="signal peptide" evidence="21">
    <location>
        <begin position="1"/>
        <end position="34"/>
    </location>
</feature>
<evidence type="ECO:0000256" key="6">
    <source>
        <dbReference type="ARBA" id="ARBA00022525"/>
    </source>
</evidence>
<keyword evidence="9" id="KW-0479">Metal-binding</keyword>
<evidence type="ECO:0000256" key="4">
    <source>
        <dbReference type="ARBA" id="ARBA00004613"/>
    </source>
</evidence>
<dbReference type="EMBL" id="CM035420">
    <property type="protein sequence ID" value="KAH7404282.1"/>
    <property type="molecule type" value="Genomic_DNA"/>
</dbReference>
<protein>
    <recommendedName>
        <fullName evidence="5">Carboxypeptidase Q</fullName>
    </recommendedName>
    <alternativeName>
        <fullName evidence="20">Plasma glutamate carboxypeptidase</fullName>
    </alternativeName>
</protein>
<dbReference type="Pfam" id="PF04389">
    <property type="entry name" value="Peptidase_M28"/>
    <property type="match status" value="1"/>
</dbReference>
<dbReference type="GO" id="GO:0043171">
    <property type="term" value="P:peptide catabolic process"/>
    <property type="evidence" value="ECO:0007669"/>
    <property type="project" value="TreeGrafter"/>
</dbReference>
<keyword evidence="18" id="KW-0458">Lysosome</keyword>
<sequence>MSAGRYAFGHHSDRRTAAMICFLMLLLQLQLSISAGVIEMPSYSWETQKDVNAQRDAHAIMEAAFSSRSAYERLAYMTDTFGPRLSGSTALELALNWTKEEILSDGLSVQEEPVKVPCWVRGKEYATLRSPRVKNVRIAGLGGSIGTPNGEPLIAKVLVVSSFDELEARKNEIEGHVVVYNEEYEGYSTTISYRLTGAQRAEKYGAVAALVRSVSPFGLKTVHTGSSNTASIPTAAITKEDAQMFSRMQARGQDIEIELYMEAHTLPDQMSRNLIIEIKGAKEPDEVIVFGGHMDSWDIADGAMDDGAGAYVCWEAMRLINSLGLKPRRTIRAVLFVNEENGAMGGQQYYQNHVNEVNLTSIAIETDEGNFSPYGISFSGSDEARTLLTNMGQELLAHIGAGNVTGDDYGTDISYMCEQGVPCGSLKTLDPRIGDYANNPCLGFSNPPYPEPDMGKSAYFWYHHTEADTIDKLSPEQLQHCAAALAVWTFSIANLHSLLPR</sequence>
<dbReference type="SUPFAM" id="SSF53187">
    <property type="entry name" value="Zn-dependent exopeptidases"/>
    <property type="match status" value="1"/>
</dbReference>
<dbReference type="GO" id="GO:0070573">
    <property type="term" value="F:metallodipeptidase activity"/>
    <property type="evidence" value="ECO:0007669"/>
    <property type="project" value="InterPro"/>
</dbReference>
<reference evidence="23" key="1">
    <citation type="submission" date="2021-08" db="EMBL/GenBank/DDBJ databases">
        <title>WGS assembly of Ceratopteris richardii.</title>
        <authorList>
            <person name="Marchant D.B."/>
            <person name="Chen G."/>
            <person name="Jenkins J."/>
            <person name="Shu S."/>
            <person name="Leebens-Mack J."/>
            <person name="Grimwood J."/>
            <person name="Schmutz J."/>
            <person name="Soltis P."/>
            <person name="Soltis D."/>
            <person name="Chen Z.-H."/>
        </authorList>
    </citation>
    <scope>NUCLEOTIDE SEQUENCE</scope>
    <source>
        <strain evidence="23">Whitten #5841</strain>
        <tissue evidence="23">Leaf</tissue>
    </source>
</reference>
<evidence type="ECO:0000256" key="8">
    <source>
        <dbReference type="ARBA" id="ARBA00022670"/>
    </source>
</evidence>
<comment type="caution">
    <text evidence="23">The sequence shown here is derived from an EMBL/GenBank/DDBJ whole genome shotgun (WGS) entry which is preliminary data.</text>
</comment>
<dbReference type="InterPro" id="IPR007484">
    <property type="entry name" value="Peptidase_M28"/>
</dbReference>
<evidence type="ECO:0000256" key="20">
    <source>
        <dbReference type="ARBA" id="ARBA00033328"/>
    </source>
</evidence>
<evidence type="ECO:0000313" key="24">
    <source>
        <dbReference type="Proteomes" id="UP000825935"/>
    </source>
</evidence>
<gene>
    <name evidence="23" type="ORF">KP509_15G019300</name>
</gene>
<dbReference type="GO" id="GO:0006508">
    <property type="term" value="P:proteolysis"/>
    <property type="evidence" value="ECO:0007669"/>
    <property type="project" value="UniProtKB-KW"/>
</dbReference>
<dbReference type="GO" id="GO:0005764">
    <property type="term" value="C:lysosome"/>
    <property type="evidence" value="ECO:0007669"/>
    <property type="project" value="UniProtKB-SubCell"/>
</dbReference>
<keyword evidence="17" id="KW-0325">Glycoprotein</keyword>
<dbReference type="GO" id="GO:0004180">
    <property type="term" value="F:carboxypeptidase activity"/>
    <property type="evidence" value="ECO:0007669"/>
    <property type="project" value="UniProtKB-KW"/>
</dbReference>
<dbReference type="Gene3D" id="3.50.30.30">
    <property type="match status" value="1"/>
</dbReference>
<evidence type="ECO:0000256" key="16">
    <source>
        <dbReference type="ARBA" id="ARBA00023145"/>
    </source>
</evidence>
<dbReference type="OrthoDB" id="10013407at2759"/>
<dbReference type="PANTHER" id="PTHR12053">
    <property type="entry name" value="PROTEASE FAMILY M28 PLASMA GLUTAMATE CARBOXYPEPTIDASE-RELATED"/>
    <property type="match status" value="1"/>
</dbReference>
<evidence type="ECO:0000256" key="11">
    <source>
        <dbReference type="ARBA" id="ARBA00022801"/>
    </source>
</evidence>
<keyword evidence="11" id="KW-0378">Hydrolase</keyword>
<proteinExistence type="predicted"/>
<keyword evidence="10 21" id="KW-0732">Signal</keyword>
<feature type="domain" description="Peptidase M28" evidence="22">
    <location>
        <begin position="273"/>
        <end position="487"/>
    </location>
</feature>
<evidence type="ECO:0000256" key="1">
    <source>
        <dbReference type="ARBA" id="ARBA00004240"/>
    </source>
</evidence>
<evidence type="ECO:0000256" key="18">
    <source>
        <dbReference type="ARBA" id="ARBA00023228"/>
    </source>
</evidence>
<accession>A0A8T2T3J2</accession>
<keyword evidence="6" id="KW-0964">Secreted</keyword>
<dbReference type="Proteomes" id="UP000825935">
    <property type="component" value="Chromosome 15"/>
</dbReference>
<dbReference type="OMA" id="IVFYNRP"/>
<name>A0A8T2T3J2_CERRI</name>
<evidence type="ECO:0000256" key="9">
    <source>
        <dbReference type="ARBA" id="ARBA00022723"/>
    </source>
</evidence>
<evidence type="ECO:0000256" key="10">
    <source>
        <dbReference type="ARBA" id="ARBA00022729"/>
    </source>
</evidence>
<evidence type="ECO:0000259" key="22">
    <source>
        <dbReference type="Pfam" id="PF04389"/>
    </source>
</evidence>
<evidence type="ECO:0000256" key="14">
    <source>
        <dbReference type="ARBA" id="ARBA00023034"/>
    </source>
</evidence>
<keyword evidence="15" id="KW-0482">Metalloprotease</keyword>
<evidence type="ECO:0000256" key="19">
    <source>
        <dbReference type="ARBA" id="ARBA00025833"/>
    </source>
</evidence>
<dbReference type="GO" id="GO:0046872">
    <property type="term" value="F:metal ion binding"/>
    <property type="evidence" value="ECO:0007669"/>
    <property type="project" value="UniProtKB-KW"/>
</dbReference>
<keyword evidence="16" id="KW-0865">Zymogen</keyword>
<keyword evidence="8" id="KW-0645">Protease</keyword>
<evidence type="ECO:0000256" key="12">
    <source>
        <dbReference type="ARBA" id="ARBA00022824"/>
    </source>
</evidence>
<keyword evidence="12" id="KW-0256">Endoplasmic reticulum</keyword>
<keyword evidence="24" id="KW-1185">Reference proteome</keyword>
<dbReference type="GO" id="GO:0005615">
    <property type="term" value="C:extracellular space"/>
    <property type="evidence" value="ECO:0007669"/>
    <property type="project" value="TreeGrafter"/>
</dbReference>
<evidence type="ECO:0000256" key="3">
    <source>
        <dbReference type="ARBA" id="ARBA00004555"/>
    </source>
</evidence>
<comment type="subunit">
    <text evidence="19">Homodimer. The monomeric form is inactive while the homodimer is active.</text>
</comment>
<evidence type="ECO:0000256" key="2">
    <source>
        <dbReference type="ARBA" id="ARBA00004371"/>
    </source>
</evidence>
<comment type="subcellular location">
    <subcellularLocation>
        <location evidence="1">Endoplasmic reticulum</location>
    </subcellularLocation>
    <subcellularLocation>
        <location evidence="3">Golgi apparatus</location>
    </subcellularLocation>
    <subcellularLocation>
        <location evidence="2">Lysosome</location>
    </subcellularLocation>
    <subcellularLocation>
        <location evidence="4">Secreted</location>
    </subcellularLocation>
</comment>
<dbReference type="AlphaFoldDB" id="A0A8T2T3J2"/>